<dbReference type="EMBL" id="JH651379">
    <property type="protein sequence ID" value="EIJ39764.1"/>
    <property type="molecule type" value="Genomic_DNA"/>
</dbReference>
<dbReference type="Proteomes" id="UP000004690">
    <property type="component" value="Unassembled WGS sequence"/>
</dbReference>
<proteinExistence type="predicted"/>
<dbReference type="eggNOG" id="COG3210">
    <property type="taxonomic scope" value="Bacteria"/>
</dbReference>
<dbReference type="RefSeq" id="WP_008613499.1">
    <property type="nucleotide sequence ID" value="NZ_JH651379.1"/>
</dbReference>
<protein>
    <submittedName>
        <fullName evidence="1">Uncharacterized protein</fullName>
    </submittedName>
</protein>
<accession>I3C821</accession>
<organism evidence="1 2">
    <name type="scientific">Galbibacter orientalis DSM 19592</name>
    <dbReference type="NCBI Taxonomy" id="926559"/>
    <lineage>
        <taxon>Bacteria</taxon>
        <taxon>Pseudomonadati</taxon>
        <taxon>Bacteroidota</taxon>
        <taxon>Flavobacteriia</taxon>
        <taxon>Flavobacteriales</taxon>
        <taxon>Flavobacteriaceae</taxon>
        <taxon>Galbibacter</taxon>
    </lineage>
</organism>
<dbReference type="eggNOG" id="COG1511">
    <property type="taxonomic scope" value="Bacteria"/>
</dbReference>
<reference evidence="1 2" key="1">
    <citation type="submission" date="2012-02" db="EMBL/GenBank/DDBJ databases">
        <title>Improved High-Quality Draft genome of Joostella marina DSM 19592.</title>
        <authorList>
            <consortium name="US DOE Joint Genome Institute (JGI-PGF)"/>
            <person name="Lucas S."/>
            <person name="Copeland A."/>
            <person name="Lapidus A."/>
            <person name="Bruce D."/>
            <person name="Goodwin L."/>
            <person name="Pitluck S."/>
            <person name="Peters L."/>
            <person name="Chertkov O."/>
            <person name="Ovchinnikova G."/>
            <person name="Kyrpides N."/>
            <person name="Mavromatis K."/>
            <person name="Detter J.C."/>
            <person name="Han C."/>
            <person name="Land M."/>
            <person name="Hauser L."/>
            <person name="Markowitz V."/>
            <person name="Cheng J.-F."/>
            <person name="Hugenholtz P."/>
            <person name="Woyke T."/>
            <person name="Wu D."/>
            <person name="Tindall B."/>
            <person name="Brambilla E."/>
            <person name="Klenk H.-P."/>
            <person name="Eisen J.A."/>
        </authorList>
    </citation>
    <scope>NUCLEOTIDE SEQUENCE [LARGE SCALE GENOMIC DNA]</scope>
    <source>
        <strain evidence="1 2">DSM 19592</strain>
    </source>
</reference>
<gene>
    <name evidence="1" type="ORF">JoomaDRAFT_2803</name>
</gene>
<dbReference type="HOGENOM" id="CLU_245239_0_0_10"/>
<dbReference type="OrthoDB" id="9808953at2"/>
<sequence>MDANETAATNAIAAVQSDVDTNKAAADAGILANTNALAAHESADEDLSATNEIQTLTSTDGSITVTPDSEGKDYDFSIDLSGVNTDNQNLESATLSGTDLTISIEDGASAIANLSSLEESSEIAAVQSDVDANEAAATNAIAAVQSDVDTNKAAADAGILANTNALAAHESADEDLSATNEIQDLELTGDKLKITNNSAASEIDLSGYISSDDQDLGTASLDGTTNTLSIGIENGKGTSVDLSLLEESSEIAAVQSDVDANEAAATNAIAAVQSDVDANETAATNAIAAVQSDVDTNKAAADAGILANTNALAAHESADEDLSATNEIQDLELTGDKLKITNNSAASEIDLSGYISSDDQDLGTASLDGTTNTLSIGIENGKGTSVDLSLLEESSEIAAVQSDVDANEIAATNAIAAVQSDVDANEIAATNAIAAVQSDVDTNKAAADAGILANTNALAAHESADEDLSVTNEIQTLTSTDGSITVTPDSEGKDYDFSIDLSGVNTDNQNLESATLSGTDLTISIEDGASAIANLSSLEESSEIAAVQSDVDANEIAATDAIAAVQSDVDANEAAATNAIAAVQSDVDANETAADAGILANTNALAAHESADEDLSATNEIQDLELTGDKLRITNNSAASEIDLSGYISSDDQDLGTASLDGTTNTLSIGIENGKGTSVDLSLLEESSEIAAVQSDVDANEAAATNAIAAVQSDVDTNKAAADAGILANTNALAAHESADEDLSATNEIQDLELTGDKLRITNNSAASEIDLSGYISSDDQDLGTASLDGTTNTLSIGIENGKGTSVDLSLLEESSEIAAVQSDVDANETAATNAIAAVQSDVDTNKAATDAGILANTNALAAHESADEDLSATNEIQTLTSTDGSVVATKDADNNYDLSVDASSTQFTSSEGLTATNVQSAIDEVAAGSSDDQTASEVDYSNRTSGLTAENTQAAIDELAASNAADGDTDDENELNTTFGVNGTNLELVDAGGTLQVALSDLGSDDQTASEVDYSNSTSGLTAGNTQAAIDELAASNAADGDTDDENELNTTFGVNGTNLELVDAGGTLQVALSDLGSDDQTASEVDYSNSTSGLTAENTQAAIDELAASNAADGDTDDENEIQALTSTDGSITVTPDSEGKDYDFSIDLSGVNTDDQALSLSGNDLVLEDGGSVNLSGYLDNTDDQGLSLATGNILTLEDGGTVDLTPYLDNTDDQTATEVTFSPAGNVSSNNVQDAIEEVQIDLDAAKTAANNSIDDLQSQIDANETAIDNHISADEDTNSTNELQDLNLTANVLTLSTPKTTENQIDLSGYIDNTDEQELAITGNTLSISNGNSIILPTPDGSETLIKNGTTTTVSGTGVSGGEYQIEVADAAITNAKLADDAVTTDKILLHAVTDSKIADGAVNGYKISNLAVEAKHINQEVAGVGLTKNPTSGALDVDIASINGDGDITSNDLTVTGGANATFNNVTLEIAEGVVTSTEIKDETIATADIADEAITTAKIKNGTANQILTTNAAGDGVEWKEQTASSISLDTELDVDGDGTNETNTNEAISAMSKVTAKAARIFYPPSIALNASAVSTGNTRDLHEDYVSQYGSPMVSSTSAPSSGIPTYGEDELYYYVTYYDTDVFENVSISDTGVLSYDIKAVPSDYNSLINVVFVVK</sequence>
<name>I3C821_9FLAO</name>
<evidence type="ECO:0000313" key="1">
    <source>
        <dbReference type="EMBL" id="EIJ39764.1"/>
    </source>
</evidence>
<evidence type="ECO:0000313" key="2">
    <source>
        <dbReference type="Proteomes" id="UP000004690"/>
    </source>
</evidence>
<keyword evidence="2" id="KW-1185">Reference proteome</keyword>
<dbReference type="STRING" id="926559.JoomaDRAFT_2803"/>